<evidence type="ECO:0000313" key="4">
    <source>
        <dbReference type="Proteomes" id="UP000027219"/>
    </source>
</evidence>
<dbReference type="STRING" id="212667.VFDL14_09980"/>
<protein>
    <submittedName>
        <fullName evidence="3">Acyl-CoA synthetase</fullName>
    </submittedName>
    <submittedName>
        <fullName evidence="2">DUF3316 domain-containing protein</fullName>
    </submittedName>
</protein>
<dbReference type="EMBL" id="JFFR01000033">
    <property type="protein sequence ID" value="KDN26215.1"/>
    <property type="molecule type" value="Genomic_DNA"/>
</dbReference>
<feature type="signal peptide" evidence="1">
    <location>
        <begin position="1"/>
        <end position="19"/>
    </location>
</feature>
<proteinExistence type="predicted"/>
<keyword evidence="4" id="KW-1185">Reference proteome</keyword>
<evidence type="ECO:0000313" key="2">
    <source>
        <dbReference type="EMBL" id="KAB0291787.1"/>
    </source>
</evidence>
<reference evidence="3 4" key="1">
    <citation type="submission" date="2014-02" db="EMBL/GenBank/DDBJ databases">
        <title>Vibrio fortis Dalian14 Genome Sequencing.</title>
        <authorList>
            <person name="Wang Y."/>
            <person name="Song L."/>
            <person name="Liu G."/>
            <person name="Ding J."/>
        </authorList>
    </citation>
    <scope>NUCLEOTIDE SEQUENCE [LARGE SCALE GENOMIC DNA]</scope>
    <source>
        <strain evidence="3 4">Dalian14</strain>
    </source>
</reference>
<dbReference type="Proteomes" id="UP000326789">
    <property type="component" value="Unassembled WGS sequence"/>
</dbReference>
<dbReference type="InterPro" id="IPR016879">
    <property type="entry name" value="UCP028299"/>
</dbReference>
<sequence length="115" mass="12856">MKKLIVLASTLVLSTTAFAATKTAILETTLKSDTFVTEAEAYDAGANLMEELSTKSSFELSRELPQFRNTTKYDSFKIDDANMEVKKITNMSGDVHYQAAITVDYRYTYKDGRSS</sequence>
<dbReference type="AlphaFoldDB" id="A0A066UGQ2"/>
<dbReference type="Proteomes" id="UP000027219">
    <property type="component" value="Unassembled WGS sequence"/>
</dbReference>
<evidence type="ECO:0000313" key="3">
    <source>
        <dbReference type="EMBL" id="KDN26215.1"/>
    </source>
</evidence>
<evidence type="ECO:0000256" key="1">
    <source>
        <dbReference type="SAM" id="SignalP"/>
    </source>
</evidence>
<gene>
    <name evidence="2" type="ORF">F2P58_01155</name>
    <name evidence="3" type="ORF">VFDL14_09980</name>
</gene>
<reference evidence="2 5" key="2">
    <citation type="submission" date="2019-09" db="EMBL/GenBank/DDBJ databases">
        <title>Whole genome sequence of Vibrio fortis.</title>
        <authorList>
            <person name="Das S.K."/>
        </authorList>
    </citation>
    <scope>NUCLEOTIDE SEQUENCE [LARGE SCALE GENOMIC DNA]</scope>
    <source>
        <strain evidence="2 5">AN60</strain>
    </source>
</reference>
<name>A0A066UGQ2_9VIBR</name>
<dbReference type="OrthoDB" id="5904423at2"/>
<feature type="chain" id="PRO_5044538697" evidence="1">
    <location>
        <begin position="20"/>
        <end position="115"/>
    </location>
</feature>
<dbReference type="EMBL" id="VWSE01000002">
    <property type="protein sequence ID" value="KAB0291787.1"/>
    <property type="molecule type" value="Genomic_DNA"/>
</dbReference>
<keyword evidence="1" id="KW-0732">Signal</keyword>
<dbReference type="RefSeq" id="WP_032553445.1">
    <property type="nucleotide sequence ID" value="NZ_AP025488.1"/>
</dbReference>
<comment type="caution">
    <text evidence="3">The sequence shown here is derived from an EMBL/GenBank/DDBJ whole genome shotgun (WGS) entry which is preliminary data.</text>
</comment>
<organism evidence="3 4">
    <name type="scientific">Vibrio fortis</name>
    <dbReference type="NCBI Taxonomy" id="212667"/>
    <lineage>
        <taxon>Bacteria</taxon>
        <taxon>Pseudomonadati</taxon>
        <taxon>Pseudomonadota</taxon>
        <taxon>Gammaproteobacteria</taxon>
        <taxon>Vibrionales</taxon>
        <taxon>Vibrionaceae</taxon>
        <taxon>Vibrio</taxon>
    </lineage>
</organism>
<evidence type="ECO:0000313" key="5">
    <source>
        <dbReference type="Proteomes" id="UP000326789"/>
    </source>
</evidence>
<dbReference type="PIRSF" id="PIRSF028299">
    <property type="entry name" value="UCP028299"/>
    <property type="match status" value="1"/>
</dbReference>
<accession>A0A066UGQ2</accession>
<dbReference type="Pfam" id="PF11777">
    <property type="entry name" value="DUF3316"/>
    <property type="match status" value="1"/>
</dbReference>